<protein>
    <recommendedName>
        <fullName evidence="3">beta-N-acetylhexosaminidase</fullName>
        <ecNumber evidence="3">3.2.1.52</ecNumber>
    </recommendedName>
    <alternativeName>
        <fullName evidence="6">Beta-N-acetylhexosaminidase</fullName>
    </alternativeName>
    <alternativeName>
        <fullName evidence="7">N-acetyl-beta-glucosaminidase</fullName>
    </alternativeName>
</protein>
<dbReference type="Gene3D" id="3.30.379.10">
    <property type="entry name" value="Chitobiase/beta-hexosaminidase domain 2-like"/>
    <property type="match status" value="1"/>
</dbReference>
<sequence length="670" mass="71935">MPMPRSVVWHDAAIAAPHGVTIVWDAERSPLLDQAGQRFLTRLVALGGSARDGGPPLTVHVTTRHDPSFLTLAAREHYTLDVQPGAIRIAADGETGVLRAFATLLQMIQRGPGGVSFAGASIDDAPRFAWRGSMVDSARHFMQVATLKRHLDAMEMTKLNVLHWHLSDGAAFRIESLRFPRLQAVGGHGEVYTRAQIRDIVAYARDRGIRVVPEIDVPGHTLAILQAYPALAAHTPDDADARHANLPAMDPTNPATLTFVTQLFAETESLFPDRYVHAGGDEVQPKQWTGNPAIMAFMKAHGLATPQALQATFTNAVAAMLSRQGKIMIAWDEVSESPLPRDVVVQAWRSSKFVASATAAGHPVIVSAGYYLDLLQPSADLYAVDPLDPRASGLTQAQADRIRGKMGPLVDAFTRDPTATLSSAQATLVLGGEAPLWAEIVSDAMMEYRMWPRMAALAERFWSPATQADTADMLDRLPAIEDTLCRAGLQADANHAREIALLSPDRPDPIRILADATSPVRYYAHNLHRPAGQPAVLDTLADVAQPDALAAVRFNRLAVAYRAGDHALAPQLRAQLTQWHDNDDAIRALAASHPALQNTLMASAALRDLAQVGLDALAGHAPTPQAHALLARMDADHAASANMSASMTSAQPAGDLLVEIAPGIRALAGL</sequence>
<accession>A0A850PBN8</accession>
<dbReference type="InterPro" id="IPR029018">
    <property type="entry name" value="Hex-like_dom2"/>
</dbReference>
<evidence type="ECO:0000313" key="12">
    <source>
        <dbReference type="Proteomes" id="UP000585665"/>
    </source>
</evidence>
<evidence type="ECO:0000256" key="1">
    <source>
        <dbReference type="ARBA" id="ARBA00001231"/>
    </source>
</evidence>
<evidence type="ECO:0000256" key="8">
    <source>
        <dbReference type="PIRSR" id="PIRSR625705-1"/>
    </source>
</evidence>
<dbReference type="GO" id="GO:0016020">
    <property type="term" value="C:membrane"/>
    <property type="evidence" value="ECO:0007669"/>
    <property type="project" value="TreeGrafter"/>
</dbReference>
<dbReference type="InterPro" id="IPR017853">
    <property type="entry name" value="GH"/>
</dbReference>
<comment type="caution">
    <text evidence="11">The sequence shown here is derived from an EMBL/GenBank/DDBJ whole genome shotgun (WGS) entry which is preliminary data.</text>
</comment>
<reference evidence="11 12" key="1">
    <citation type="submission" date="2020-06" db="EMBL/GenBank/DDBJ databases">
        <title>Description of novel acetic acid bacteria.</title>
        <authorList>
            <person name="Sombolestani A."/>
        </authorList>
    </citation>
    <scope>NUCLEOTIDE SEQUENCE [LARGE SCALE GENOMIC DNA]</scope>
    <source>
        <strain evidence="11 12">LMG 27010</strain>
    </source>
</reference>
<dbReference type="GO" id="GO:0030203">
    <property type="term" value="P:glycosaminoglycan metabolic process"/>
    <property type="evidence" value="ECO:0007669"/>
    <property type="project" value="TreeGrafter"/>
</dbReference>
<proteinExistence type="inferred from homology"/>
<evidence type="ECO:0000256" key="3">
    <source>
        <dbReference type="ARBA" id="ARBA00012663"/>
    </source>
</evidence>
<keyword evidence="5" id="KW-0326">Glycosidase</keyword>
<comment type="similarity">
    <text evidence="2">Belongs to the glycosyl hydrolase 20 family.</text>
</comment>
<dbReference type="GO" id="GO:0005975">
    <property type="term" value="P:carbohydrate metabolic process"/>
    <property type="evidence" value="ECO:0007669"/>
    <property type="project" value="InterPro"/>
</dbReference>
<dbReference type="Pfam" id="PF02838">
    <property type="entry name" value="Glyco_hydro_20b"/>
    <property type="match status" value="1"/>
</dbReference>
<keyword evidence="12" id="KW-1185">Reference proteome</keyword>
<dbReference type="Pfam" id="PF00728">
    <property type="entry name" value="Glyco_hydro_20"/>
    <property type="match status" value="1"/>
</dbReference>
<comment type="catalytic activity">
    <reaction evidence="1">
        <text>Hydrolysis of terminal non-reducing N-acetyl-D-hexosamine residues in N-acetyl-beta-D-hexosaminides.</text>
        <dbReference type="EC" id="3.2.1.52"/>
    </reaction>
</comment>
<dbReference type="EMBL" id="JABXXR010000038">
    <property type="protein sequence ID" value="NVN40343.1"/>
    <property type="molecule type" value="Genomic_DNA"/>
</dbReference>
<gene>
    <name evidence="11" type="ORF">HUK82_07170</name>
</gene>
<dbReference type="InterPro" id="IPR015882">
    <property type="entry name" value="HEX_bac_N"/>
</dbReference>
<dbReference type="PRINTS" id="PR00738">
    <property type="entry name" value="GLHYDRLASE20"/>
</dbReference>
<evidence type="ECO:0000256" key="2">
    <source>
        <dbReference type="ARBA" id="ARBA00006285"/>
    </source>
</evidence>
<feature type="domain" description="Glycoside hydrolase family 20 catalytic" evidence="9">
    <location>
        <begin position="128"/>
        <end position="464"/>
    </location>
</feature>
<feature type="active site" description="Proton donor" evidence="8">
    <location>
        <position position="282"/>
    </location>
</feature>
<organism evidence="11 12">
    <name type="scientific">Ameyamaea chiangmaiensis</name>
    <dbReference type="NCBI Taxonomy" id="442969"/>
    <lineage>
        <taxon>Bacteria</taxon>
        <taxon>Pseudomonadati</taxon>
        <taxon>Pseudomonadota</taxon>
        <taxon>Alphaproteobacteria</taxon>
        <taxon>Acetobacterales</taxon>
        <taxon>Acetobacteraceae</taxon>
        <taxon>Ameyamaea</taxon>
    </lineage>
</organism>
<evidence type="ECO:0000256" key="4">
    <source>
        <dbReference type="ARBA" id="ARBA00022801"/>
    </source>
</evidence>
<dbReference type="PANTHER" id="PTHR22600">
    <property type="entry name" value="BETA-HEXOSAMINIDASE"/>
    <property type="match status" value="1"/>
</dbReference>
<dbReference type="PANTHER" id="PTHR22600:SF57">
    <property type="entry name" value="BETA-N-ACETYLHEXOSAMINIDASE"/>
    <property type="match status" value="1"/>
</dbReference>
<dbReference type="InterPro" id="IPR025705">
    <property type="entry name" value="Beta_hexosaminidase_sua/sub"/>
</dbReference>
<dbReference type="SUPFAM" id="SSF55545">
    <property type="entry name" value="beta-N-acetylhexosaminidase-like domain"/>
    <property type="match status" value="1"/>
</dbReference>
<evidence type="ECO:0000313" key="11">
    <source>
        <dbReference type="EMBL" id="NVN40343.1"/>
    </source>
</evidence>
<dbReference type="GO" id="GO:0004563">
    <property type="term" value="F:beta-N-acetylhexosaminidase activity"/>
    <property type="evidence" value="ECO:0007669"/>
    <property type="project" value="UniProtKB-EC"/>
</dbReference>
<dbReference type="EC" id="3.2.1.52" evidence="3"/>
<dbReference type="Gene3D" id="3.20.20.80">
    <property type="entry name" value="Glycosidases"/>
    <property type="match status" value="1"/>
</dbReference>
<dbReference type="SUPFAM" id="SSF51445">
    <property type="entry name" value="(Trans)glycosidases"/>
    <property type="match status" value="1"/>
</dbReference>
<evidence type="ECO:0000256" key="7">
    <source>
        <dbReference type="ARBA" id="ARBA00033000"/>
    </source>
</evidence>
<evidence type="ECO:0000259" key="10">
    <source>
        <dbReference type="Pfam" id="PF02838"/>
    </source>
</evidence>
<dbReference type="Proteomes" id="UP000585665">
    <property type="component" value="Unassembled WGS sequence"/>
</dbReference>
<evidence type="ECO:0000256" key="6">
    <source>
        <dbReference type="ARBA" id="ARBA00030512"/>
    </source>
</evidence>
<feature type="domain" description="Beta-hexosaminidase bacterial type N-terminal" evidence="10">
    <location>
        <begin position="1"/>
        <end position="125"/>
    </location>
</feature>
<keyword evidence="4 11" id="KW-0378">Hydrolase</keyword>
<dbReference type="AlphaFoldDB" id="A0A850PBN8"/>
<evidence type="ECO:0000256" key="5">
    <source>
        <dbReference type="ARBA" id="ARBA00023295"/>
    </source>
</evidence>
<evidence type="ECO:0000259" key="9">
    <source>
        <dbReference type="Pfam" id="PF00728"/>
    </source>
</evidence>
<dbReference type="InterPro" id="IPR015883">
    <property type="entry name" value="Glyco_hydro_20_cat"/>
</dbReference>
<name>A0A850PBN8_9PROT</name>